<keyword evidence="4" id="KW-1185">Reference proteome</keyword>
<feature type="region of interest" description="Disordered" evidence="1">
    <location>
        <begin position="1"/>
        <end position="25"/>
    </location>
</feature>
<keyword evidence="2" id="KW-0472">Membrane</keyword>
<keyword evidence="2" id="KW-0812">Transmembrane</keyword>
<evidence type="ECO:0000313" key="4">
    <source>
        <dbReference type="Proteomes" id="UP000077051"/>
    </source>
</evidence>
<dbReference type="VEuPathDB" id="FungiDB:MUCCIDRAFT_77448"/>
<keyword evidence="2" id="KW-1133">Transmembrane helix</keyword>
<dbReference type="EMBL" id="AMYB01000001">
    <property type="protein sequence ID" value="OAD07599.1"/>
    <property type="molecule type" value="Genomic_DNA"/>
</dbReference>
<feature type="compositionally biased region" description="Polar residues" evidence="1">
    <location>
        <begin position="1"/>
        <end position="16"/>
    </location>
</feature>
<reference evidence="3 4" key="1">
    <citation type="submission" date="2015-06" db="EMBL/GenBank/DDBJ databases">
        <title>Expansion of signal transduction pathways in fungi by whole-genome duplication.</title>
        <authorList>
            <consortium name="DOE Joint Genome Institute"/>
            <person name="Corrochano L.M."/>
            <person name="Kuo A."/>
            <person name="Marcet-Houben M."/>
            <person name="Polaino S."/>
            <person name="Salamov A."/>
            <person name="Villalobos J.M."/>
            <person name="Alvarez M.I."/>
            <person name="Avalos J."/>
            <person name="Benito E.P."/>
            <person name="Benoit I."/>
            <person name="Burger G."/>
            <person name="Camino L.P."/>
            <person name="Canovas D."/>
            <person name="Cerda-Olmedo E."/>
            <person name="Cheng J.-F."/>
            <person name="Dominguez A."/>
            <person name="Elias M."/>
            <person name="Eslava A.P."/>
            <person name="Glaser F."/>
            <person name="Grimwood J."/>
            <person name="Gutierrez G."/>
            <person name="Heitman J."/>
            <person name="Henrissat B."/>
            <person name="Iturriaga E.A."/>
            <person name="Lang B.F."/>
            <person name="Lavin J.L."/>
            <person name="Lee S."/>
            <person name="Li W."/>
            <person name="Lindquist E."/>
            <person name="Lopez-Garcia S."/>
            <person name="Luque E.M."/>
            <person name="Marcos A.T."/>
            <person name="Martin J."/>
            <person name="Mccluskey K."/>
            <person name="Medina H.R."/>
            <person name="Miralles-Duran A."/>
            <person name="Miyazaki A."/>
            <person name="Munoz-Torres E."/>
            <person name="Oguiza J.A."/>
            <person name="Ohm R."/>
            <person name="Olmedo M."/>
            <person name="Orejas M."/>
            <person name="Ortiz-Castellanos L."/>
            <person name="Pisabarro A.G."/>
            <person name="Rodriguez-Romero J."/>
            <person name="Ruiz-Herrera J."/>
            <person name="Ruiz-Vazquez R."/>
            <person name="Sanz C."/>
            <person name="Schackwitz W."/>
            <person name="Schmutz J."/>
            <person name="Shahriari M."/>
            <person name="Shelest E."/>
            <person name="Silva-Franco F."/>
            <person name="Soanes D."/>
            <person name="Syed K."/>
            <person name="Tagua V.G."/>
            <person name="Talbot N.J."/>
            <person name="Thon M."/>
            <person name="De Vries R.P."/>
            <person name="Wiebenga A."/>
            <person name="Yadav J.S."/>
            <person name="Braun E.L."/>
            <person name="Baker S."/>
            <person name="Garre V."/>
            <person name="Horwitz B."/>
            <person name="Torres-Martinez S."/>
            <person name="Idnurm A."/>
            <person name="Herrera-Estrella A."/>
            <person name="Gabaldon T."/>
            <person name="Grigoriev I.V."/>
        </authorList>
    </citation>
    <scope>NUCLEOTIDE SEQUENCE [LARGE SCALE GENOMIC DNA]</scope>
    <source>
        <strain evidence="3 4">CBS 277.49</strain>
    </source>
</reference>
<dbReference type="Proteomes" id="UP000077051">
    <property type="component" value="Unassembled WGS sequence"/>
</dbReference>
<evidence type="ECO:0000256" key="1">
    <source>
        <dbReference type="SAM" id="MobiDB-lite"/>
    </source>
</evidence>
<organism evidence="3 4">
    <name type="scientific">Mucor lusitanicus CBS 277.49</name>
    <dbReference type="NCBI Taxonomy" id="747725"/>
    <lineage>
        <taxon>Eukaryota</taxon>
        <taxon>Fungi</taxon>
        <taxon>Fungi incertae sedis</taxon>
        <taxon>Mucoromycota</taxon>
        <taxon>Mucoromycotina</taxon>
        <taxon>Mucoromycetes</taxon>
        <taxon>Mucorales</taxon>
        <taxon>Mucorineae</taxon>
        <taxon>Mucoraceae</taxon>
        <taxon>Mucor</taxon>
    </lineage>
</organism>
<feature type="transmembrane region" description="Helical" evidence="2">
    <location>
        <begin position="111"/>
        <end position="144"/>
    </location>
</feature>
<comment type="caution">
    <text evidence="3">The sequence shown here is derived from an EMBL/GenBank/DDBJ whole genome shotgun (WGS) entry which is preliminary data.</text>
</comment>
<protein>
    <submittedName>
        <fullName evidence="3">Uncharacterized protein</fullName>
    </submittedName>
</protein>
<proteinExistence type="predicted"/>
<name>A0A162RNN8_MUCCL</name>
<evidence type="ECO:0000313" key="3">
    <source>
        <dbReference type="EMBL" id="OAD07599.1"/>
    </source>
</evidence>
<evidence type="ECO:0000256" key="2">
    <source>
        <dbReference type="SAM" id="Phobius"/>
    </source>
</evidence>
<feature type="transmembrane region" description="Helical" evidence="2">
    <location>
        <begin position="80"/>
        <end position="105"/>
    </location>
</feature>
<dbReference type="OrthoDB" id="2275858at2759"/>
<accession>A0A162RNN8</accession>
<gene>
    <name evidence="3" type="ORF">MUCCIDRAFT_77448</name>
</gene>
<dbReference type="AlphaFoldDB" id="A0A162RNN8"/>
<sequence>MPITTETTTHNNSNAKINHHQQQQQQPYYNASDMERKLQSKMESYKHFAVKMYHQAQFYWDAIKVNLVHLWQYEEFRLGVYIFGLLSVIPTACFLLFLAVVVLVSTVVASFIWTFFVFSALTLGLMVLVPILMACSVTVGFFIIGYHGYRYVVGLKQANKKANE</sequence>